<evidence type="ECO:0000313" key="3">
    <source>
        <dbReference type="Proteomes" id="UP000008710"/>
    </source>
</evidence>
<evidence type="ECO:0000256" key="1">
    <source>
        <dbReference type="SAM" id="MobiDB-lite"/>
    </source>
</evidence>
<dbReference type="Proteomes" id="UP000008710">
    <property type="component" value="Plasmid pRHL1"/>
</dbReference>
<keyword evidence="2" id="KW-0614">Plasmid</keyword>
<accession>Q0RX67</accession>
<reference evidence="3" key="1">
    <citation type="journal article" date="2006" name="Proc. Natl. Acad. Sci. U.S.A.">
        <title>The complete genome of Rhodococcus sp. RHA1 provides insights into a catabolic powerhouse.</title>
        <authorList>
            <person name="McLeod M.P."/>
            <person name="Warren R.L."/>
            <person name="Hsiao W.W.L."/>
            <person name="Araki N."/>
            <person name="Myhre M."/>
            <person name="Fernandes C."/>
            <person name="Miyazawa D."/>
            <person name="Wong W."/>
            <person name="Lillquist A.L."/>
            <person name="Wang D."/>
            <person name="Dosanjh M."/>
            <person name="Hara H."/>
            <person name="Petrescu A."/>
            <person name="Morin R.D."/>
            <person name="Yang G."/>
            <person name="Stott J.M."/>
            <person name="Schein J.E."/>
            <person name="Shin H."/>
            <person name="Smailus D."/>
            <person name="Siddiqui A.S."/>
            <person name="Marra M.A."/>
            <person name="Jones S.J.M."/>
            <person name="Holt R."/>
            <person name="Brinkman F.S.L."/>
            <person name="Miyauchi K."/>
            <person name="Fukuda M."/>
            <person name="Davies J.E."/>
            <person name="Mohn W.W."/>
            <person name="Eltis L.D."/>
        </authorList>
    </citation>
    <scope>NUCLEOTIDE SEQUENCE [LARGE SCALE GENOMIC DNA]</scope>
    <source>
        <strain evidence="3">RHA1</strain>
    </source>
</reference>
<organism evidence="2 3">
    <name type="scientific">Rhodococcus jostii (strain RHA1)</name>
    <dbReference type="NCBI Taxonomy" id="101510"/>
    <lineage>
        <taxon>Bacteria</taxon>
        <taxon>Bacillati</taxon>
        <taxon>Actinomycetota</taxon>
        <taxon>Actinomycetes</taxon>
        <taxon>Mycobacteriales</taxon>
        <taxon>Nocardiaceae</taxon>
        <taxon>Rhodococcus</taxon>
    </lineage>
</organism>
<dbReference type="EMBL" id="CP000432">
    <property type="protein sequence ID" value="ABH00119.1"/>
    <property type="molecule type" value="Genomic_DNA"/>
</dbReference>
<dbReference type="HOGENOM" id="CLU_153247_0_0_11"/>
<dbReference type="Pfam" id="PF17342">
    <property type="entry name" value="DUF5372"/>
    <property type="match status" value="1"/>
</dbReference>
<evidence type="ECO:0000313" key="2">
    <source>
        <dbReference type="EMBL" id="ABH00119.1"/>
    </source>
</evidence>
<dbReference type="KEGG" id="rha:RHA1_ro09075"/>
<name>Q0RX67_RHOJR</name>
<geneLocation type="plasmid" evidence="2 3">
    <name>pRHL1</name>
</geneLocation>
<protein>
    <submittedName>
        <fullName evidence="2">Uncharacterized protein</fullName>
    </submittedName>
</protein>
<dbReference type="InterPro" id="IPR035315">
    <property type="entry name" value="DUF5372"/>
</dbReference>
<proteinExistence type="predicted"/>
<sequence length="124" mass="14230">MSGLLDLSRPRNYPDITSSTTPNLDDRYRRVRVTHRFHPLFGRDFEFVAHRQNWGEDRVHLHDENGELFSLPAGWTDVAPVDPFVVDADGRCAFTTDGLLAVADLIDRLRAQRDGDEEVRRITP</sequence>
<feature type="region of interest" description="Disordered" evidence="1">
    <location>
        <begin position="1"/>
        <end position="20"/>
    </location>
</feature>
<dbReference type="AlphaFoldDB" id="Q0RX67"/>
<gene>
    <name evidence="2" type="ordered locus">RHA1_ro09075</name>
</gene>